<accession>X1ALV7</accession>
<dbReference type="EMBL" id="BART01000008">
    <property type="protein sequence ID" value="GAG60916.1"/>
    <property type="molecule type" value="Genomic_DNA"/>
</dbReference>
<comment type="caution">
    <text evidence="3">The sequence shown here is derived from an EMBL/GenBank/DDBJ whole genome shotgun (WGS) entry which is preliminary data.</text>
</comment>
<organism evidence="3">
    <name type="scientific">marine sediment metagenome</name>
    <dbReference type="NCBI Taxonomy" id="412755"/>
    <lineage>
        <taxon>unclassified sequences</taxon>
        <taxon>metagenomes</taxon>
        <taxon>ecological metagenomes</taxon>
    </lineage>
</organism>
<evidence type="ECO:0000259" key="2">
    <source>
        <dbReference type="Pfam" id="PF13490"/>
    </source>
</evidence>
<dbReference type="AlphaFoldDB" id="X1ALV7"/>
<protein>
    <recommendedName>
        <fullName evidence="2">Putative zinc-finger domain-containing protein</fullName>
    </recommendedName>
</protein>
<name>X1ALV7_9ZZZZ</name>
<evidence type="ECO:0000256" key="1">
    <source>
        <dbReference type="SAM" id="MobiDB-lite"/>
    </source>
</evidence>
<dbReference type="InterPro" id="IPR027383">
    <property type="entry name" value="Znf_put"/>
</dbReference>
<feature type="domain" description="Putative zinc-finger" evidence="2">
    <location>
        <begin position="3"/>
        <end position="37"/>
    </location>
</feature>
<reference evidence="3" key="1">
    <citation type="journal article" date="2014" name="Front. Microbiol.">
        <title>High frequency of phylogenetically diverse reductive dehalogenase-homologous genes in deep subseafloor sedimentary metagenomes.</title>
        <authorList>
            <person name="Kawai M."/>
            <person name="Futagami T."/>
            <person name="Toyoda A."/>
            <person name="Takaki Y."/>
            <person name="Nishi S."/>
            <person name="Hori S."/>
            <person name="Arai W."/>
            <person name="Tsubouchi T."/>
            <person name="Morono Y."/>
            <person name="Uchiyama I."/>
            <person name="Ito T."/>
            <person name="Fujiyama A."/>
            <person name="Inagaki F."/>
            <person name="Takami H."/>
        </authorList>
    </citation>
    <scope>NUCLEOTIDE SEQUENCE</scope>
    <source>
        <strain evidence="3">Expedition CK06-06</strain>
    </source>
</reference>
<feature type="compositionally biased region" description="Basic and acidic residues" evidence="1">
    <location>
        <begin position="134"/>
        <end position="144"/>
    </location>
</feature>
<evidence type="ECO:0000313" key="3">
    <source>
        <dbReference type="EMBL" id="GAG60916.1"/>
    </source>
</evidence>
<dbReference type="Pfam" id="PF13490">
    <property type="entry name" value="zf-HC2"/>
    <property type="match status" value="1"/>
</dbReference>
<feature type="region of interest" description="Disordered" evidence="1">
    <location>
        <begin position="126"/>
        <end position="150"/>
    </location>
</feature>
<sequence length="150" mass="17161">MKCSEVDKHLPAFLDKDLKLFIREEVKHHLDICEKCRNKLNLLQESLLKMDSLKDTIFKAPDFFTGGVMGSISKVGKKKFYTPALTKTTETLEKITKTPGRRFALGAFLIGTALLIRHQTRNIRKNLRTSKQSSFEKNKKKTETSNKFAA</sequence>
<gene>
    <name evidence="3" type="ORF">S01H4_00079</name>
</gene>
<proteinExistence type="predicted"/>